<reference evidence="1" key="2">
    <citation type="submission" date="2014-07" db="EMBL/GenBank/DDBJ databases">
        <title>Initial genome analysis of the psychrotolerant acidophile Acidithiobacillus ferrivorans CF27: insights into iron and sulfur oxidation pathways and into biofilm formation.</title>
        <authorList>
            <person name="Talla E."/>
            <person name="Hedrich S."/>
            <person name="Mangenot S."/>
            <person name="Ji B."/>
            <person name="Johnson D.B."/>
            <person name="Barbe V."/>
            <person name="Bonnefoy V."/>
        </authorList>
    </citation>
    <scope>NUCLEOTIDE SEQUENCE [LARGE SCALE GENOMIC DNA]</scope>
    <source>
        <strain evidence="1">CF27</strain>
    </source>
</reference>
<protein>
    <submittedName>
        <fullName evidence="1">Uncharacterized protein</fullName>
    </submittedName>
</protein>
<dbReference type="Proteomes" id="UP000193925">
    <property type="component" value="Chromosome AFERRI"/>
</dbReference>
<evidence type="ECO:0000313" key="1">
    <source>
        <dbReference type="EMBL" id="CDQ09183.1"/>
    </source>
</evidence>
<dbReference type="EMBL" id="LT841305">
    <property type="protein sequence ID" value="SMH64852.1"/>
    <property type="molecule type" value="Genomic_DNA"/>
</dbReference>
<sequence>MNKETYKTMMHRLEVATNGELLAFRSRCADEMRSPLAAVDPDYRRSGKLLLKKINEEIETRHDIAVIEIRRERIKREAVVVDLETSRKAL</sequence>
<keyword evidence="3" id="KW-1185">Reference proteome</keyword>
<dbReference type="AlphaFoldDB" id="A0A060UQV1"/>
<dbReference type="EMBL" id="CCCS020000017">
    <property type="protein sequence ID" value="CDQ09183.1"/>
    <property type="molecule type" value="Genomic_DNA"/>
</dbReference>
<accession>A0A060UQV1</accession>
<organism evidence="1">
    <name type="scientific">Acidithiobacillus ferrivorans</name>
    <dbReference type="NCBI Taxonomy" id="160808"/>
    <lineage>
        <taxon>Bacteria</taxon>
        <taxon>Pseudomonadati</taxon>
        <taxon>Pseudomonadota</taxon>
        <taxon>Acidithiobacillia</taxon>
        <taxon>Acidithiobacillales</taxon>
        <taxon>Acidithiobacillaceae</taxon>
        <taxon>Acidithiobacillus</taxon>
    </lineage>
</organism>
<evidence type="ECO:0000313" key="3">
    <source>
        <dbReference type="Proteomes" id="UP000193925"/>
    </source>
</evidence>
<proteinExistence type="predicted"/>
<evidence type="ECO:0000313" key="2">
    <source>
        <dbReference type="EMBL" id="SMH64852.1"/>
    </source>
</evidence>
<reference evidence="2 3" key="3">
    <citation type="submission" date="2017-03" db="EMBL/GenBank/DDBJ databases">
        <authorList>
            <person name="Regsiter A."/>
            <person name="William W."/>
        </authorList>
    </citation>
    <scope>NUCLEOTIDE SEQUENCE [LARGE SCALE GENOMIC DNA]</scope>
    <source>
        <strain evidence="2">PRJEB5721</strain>
    </source>
</reference>
<gene>
    <name evidence="2" type="ORF">AFERRI_10886</name>
    <name evidence="1" type="ORF">AFERRI_240017</name>
</gene>
<dbReference type="RefSeq" id="WP_035191600.1">
    <property type="nucleotide sequence ID" value="NZ_CCCS020000017.1"/>
</dbReference>
<reference evidence="1" key="1">
    <citation type="submission" date="2014-03" db="EMBL/GenBank/DDBJ databases">
        <authorList>
            <person name="Genoscope - CEA"/>
        </authorList>
    </citation>
    <scope>NUCLEOTIDE SEQUENCE [LARGE SCALE GENOMIC DNA]</scope>
    <source>
        <strain evidence="1">CF27</strain>
    </source>
</reference>
<name>A0A060UQV1_9PROT</name>